<keyword evidence="4" id="KW-1185">Reference proteome</keyword>
<accession>F0VB54</accession>
<evidence type="ECO:0000313" key="4">
    <source>
        <dbReference type="Proteomes" id="UP000007494"/>
    </source>
</evidence>
<feature type="compositionally biased region" description="Basic and acidic residues" evidence="1">
    <location>
        <begin position="2854"/>
        <end position="2868"/>
    </location>
</feature>
<feature type="region of interest" description="Disordered" evidence="1">
    <location>
        <begin position="1956"/>
        <end position="2135"/>
    </location>
</feature>
<feature type="compositionally biased region" description="Basic and acidic residues" evidence="1">
    <location>
        <begin position="16"/>
        <end position="31"/>
    </location>
</feature>
<feature type="region of interest" description="Disordered" evidence="1">
    <location>
        <begin position="2326"/>
        <end position="2383"/>
    </location>
</feature>
<feature type="region of interest" description="Disordered" evidence="1">
    <location>
        <begin position="2412"/>
        <end position="2463"/>
    </location>
</feature>
<feature type="compositionally biased region" description="Basic and acidic residues" evidence="1">
    <location>
        <begin position="2605"/>
        <end position="2615"/>
    </location>
</feature>
<name>F0VB54_NEOCL</name>
<evidence type="ECO:0000256" key="1">
    <source>
        <dbReference type="SAM" id="MobiDB-lite"/>
    </source>
</evidence>
<feature type="region of interest" description="Disordered" evidence="1">
    <location>
        <begin position="2497"/>
        <end position="2707"/>
    </location>
</feature>
<dbReference type="OMA" id="RCCILRC"/>
<proteinExistence type="predicted"/>
<feature type="compositionally biased region" description="Basic and acidic residues" evidence="1">
    <location>
        <begin position="1868"/>
        <end position="1887"/>
    </location>
</feature>
<feature type="compositionally biased region" description="Low complexity" evidence="1">
    <location>
        <begin position="291"/>
        <end position="314"/>
    </location>
</feature>
<feature type="compositionally biased region" description="Basic and acidic residues" evidence="1">
    <location>
        <begin position="1446"/>
        <end position="1475"/>
    </location>
</feature>
<dbReference type="VEuPathDB" id="ToxoDB:NCLIV_044530"/>
<feature type="compositionally biased region" description="Basic and acidic residues" evidence="1">
    <location>
        <begin position="854"/>
        <end position="867"/>
    </location>
</feature>
<feature type="compositionally biased region" description="Basic and acidic residues" evidence="1">
    <location>
        <begin position="1363"/>
        <end position="1400"/>
    </location>
</feature>
<feature type="compositionally biased region" description="Basic and acidic residues" evidence="1">
    <location>
        <begin position="875"/>
        <end position="899"/>
    </location>
</feature>
<feature type="compositionally biased region" description="Polar residues" evidence="1">
    <location>
        <begin position="2586"/>
        <end position="2596"/>
    </location>
</feature>
<feature type="compositionally biased region" description="Pro residues" evidence="1">
    <location>
        <begin position="509"/>
        <end position="526"/>
    </location>
</feature>
<evidence type="ECO:0000313" key="3">
    <source>
        <dbReference type="EMBL" id="CEL68711.1"/>
    </source>
</evidence>
<feature type="compositionally biased region" description="Pro residues" evidence="1">
    <location>
        <begin position="442"/>
        <end position="452"/>
    </location>
</feature>
<feature type="region of interest" description="Disordered" evidence="1">
    <location>
        <begin position="1827"/>
        <end position="1887"/>
    </location>
</feature>
<dbReference type="RefSeq" id="XP_003881424.1">
    <property type="nucleotide sequence ID" value="XM_003881375.1"/>
</dbReference>
<feature type="region of interest" description="Disordered" evidence="1">
    <location>
        <begin position="747"/>
        <end position="1025"/>
    </location>
</feature>
<reference evidence="4" key="3">
    <citation type="journal article" date="2012" name="PLoS Pathog.">
        <title>Comparative genomics of the apicomplexan parasites Toxoplasma gondii and Neospora caninum: Coccidia differing in host range and transmission strategy.</title>
        <authorList>
            <person name="Reid A.J."/>
            <person name="Vermont S.J."/>
            <person name="Cotton J.A."/>
            <person name="Harris D."/>
            <person name="Hill-Cawthorne G.A."/>
            <person name="Konen-Waisman S."/>
            <person name="Latham S.M."/>
            <person name="Mourier T."/>
            <person name="Norton R."/>
            <person name="Quail M.A."/>
            <person name="Sanders M."/>
            <person name="Shanmugam D."/>
            <person name="Sohal A."/>
            <person name="Wasmuth J.D."/>
            <person name="Brunk B."/>
            <person name="Grigg M.E."/>
            <person name="Howard J.C."/>
            <person name="Parkinson J."/>
            <person name="Roos D.S."/>
            <person name="Trees A.J."/>
            <person name="Berriman M."/>
            <person name="Pain A."/>
            <person name="Wastling J.M."/>
        </authorList>
    </citation>
    <scope>NUCLEOTIDE SEQUENCE [LARGE SCALE GENOMIC DNA]</scope>
    <source>
        <strain evidence="4">Liverpool</strain>
    </source>
</reference>
<feature type="region of interest" description="Disordered" evidence="1">
    <location>
        <begin position="1149"/>
        <end position="1525"/>
    </location>
</feature>
<feature type="compositionally biased region" description="Basic and acidic residues" evidence="1">
    <location>
        <begin position="752"/>
        <end position="768"/>
    </location>
</feature>
<feature type="compositionally biased region" description="Polar residues" evidence="1">
    <location>
        <begin position="1967"/>
        <end position="1977"/>
    </location>
</feature>
<feature type="region of interest" description="Disordered" evidence="1">
    <location>
        <begin position="1547"/>
        <end position="1702"/>
    </location>
</feature>
<feature type="compositionally biased region" description="Basic and acidic residues" evidence="1">
    <location>
        <begin position="1840"/>
        <end position="1854"/>
    </location>
</feature>
<feature type="compositionally biased region" description="Polar residues" evidence="1">
    <location>
        <begin position="927"/>
        <end position="936"/>
    </location>
</feature>
<feature type="compositionally biased region" description="Low complexity" evidence="1">
    <location>
        <begin position="2622"/>
        <end position="2632"/>
    </location>
</feature>
<gene>
    <name evidence="3" type="ORF">BN1204_044530</name>
    <name evidence="2" type="ORF">NCLIV_044530</name>
</gene>
<feature type="compositionally biased region" description="Basic and acidic residues" evidence="1">
    <location>
        <begin position="1330"/>
        <end position="1341"/>
    </location>
</feature>
<feature type="compositionally biased region" description="Low complexity" evidence="1">
    <location>
        <begin position="2663"/>
        <end position="2673"/>
    </location>
</feature>
<feature type="compositionally biased region" description="Low complexity" evidence="1">
    <location>
        <begin position="178"/>
        <end position="194"/>
    </location>
</feature>
<dbReference type="Proteomes" id="UP000007494">
    <property type="component" value="Chromosome IX"/>
</dbReference>
<feature type="compositionally biased region" description="Acidic residues" evidence="1">
    <location>
        <begin position="2773"/>
        <end position="2817"/>
    </location>
</feature>
<feature type="compositionally biased region" description="Basic and acidic residues" evidence="1">
    <location>
        <begin position="1634"/>
        <end position="1646"/>
    </location>
</feature>
<dbReference type="GeneID" id="13440376"/>
<feature type="compositionally biased region" description="Basic and acidic residues" evidence="1">
    <location>
        <begin position="359"/>
        <end position="381"/>
    </location>
</feature>
<feature type="compositionally biased region" description="Basic and acidic residues" evidence="1">
    <location>
        <begin position="1567"/>
        <end position="1576"/>
    </location>
</feature>
<reference evidence="2" key="2">
    <citation type="submission" date="2011-03" db="EMBL/GenBank/DDBJ databases">
        <title>Comparative genomics and transcriptomics of Neospora caninum and Toxoplasma gondii.</title>
        <authorList>
            <person name="Reid A.J."/>
            <person name="Sohal A."/>
            <person name="Harris D."/>
            <person name="Quail M."/>
            <person name="Sanders M."/>
            <person name="Berriman M."/>
            <person name="Wastling J.M."/>
            <person name="Pain A."/>
        </authorList>
    </citation>
    <scope>NUCLEOTIDE SEQUENCE</scope>
    <source>
        <strain evidence="2">Liverpool</strain>
    </source>
</reference>
<feature type="compositionally biased region" description="Basic and acidic residues" evidence="1">
    <location>
        <begin position="2541"/>
        <end position="2570"/>
    </location>
</feature>
<feature type="region of interest" description="Disordered" evidence="1">
    <location>
        <begin position="1"/>
        <end position="460"/>
    </location>
</feature>
<organism evidence="2 4">
    <name type="scientific">Neospora caninum (strain Liverpool)</name>
    <dbReference type="NCBI Taxonomy" id="572307"/>
    <lineage>
        <taxon>Eukaryota</taxon>
        <taxon>Sar</taxon>
        <taxon>Alveolata</taxon>
        <taxon>Apicomplexa</taxon>
        <taxon>Conoidasida</taxon>
        <taxon>Coccidia</taxon>
        <taxon>Eucoccidiorida</taxon>
        <taxon>Eimeriorina</taxon>
        <taxon>Sarcocystidae</taxon>
        <taxon>Neospora</taxon>
    </lineage>
</organism>
<feature type="compositionally biased region" description="Basic and acidic residues" evidence="1">
    <location>
        <begin position="2818"/>
        <end position="2844"/>
    </location>
</feature>
<feature type="compositionally biased region" description="Basic and acidic residues" evidence="1">
    <location>
        <begin position="2884"/>
        <end position="2919"/>
    </location>
</feature>
<dbReference type="EMBL" id="FR823385">
    <property type="protein sequence ID" value="CBZ51391.1"/>
    <property type="molecule type" value="Genomic_DNA"/>
</dbReference>
<feature type="compositionally biased region" description="Basic and acidic residues" evidence="1">
    <location>
        <begin position="2418"/>
        <end position="2452"/>
    </location>
</feature>
<feature type="compositionally biased region" description="Basic and acidic residues" evidence="1">
    <location>
        <begin position="247"/>
        <end position="256"/>
    </location>
</feature>
<dbReference type="OrthoDB" id="334047at2759"/>
<feature type="compositionally biased region" description="Low complexity" evidence="1">
    <location>
        <begin position="1149"/>
        <end position="1199"/>
    </location>
</feature>
<feature type="compositionally biased region" description="Low complexity" evidence="1">
    <location>
        <begin position="333"/>
        <end position="353"/>
    </location>
</feature>
<feature type="compositionally biased region" description="Low complexity" evidence="1">
    <location>
        <begin position="85"/>
        <end position="108"/>
    </location>
</feature>
<feature type="compositionally biased region" description="Low complexity" evidence="1">
    <location>
        <begin position="2696"/>
        <end position="2707"/>
    </location>
</feature>
<feature type="compositionally biased region" description="Basic and acidic residues" evidence="1">
    <location>
        <begin position="989"/>
        <end position="1011"/>
    </location>
</feature>
<feature type="compositionally biased region" description="Basic and acidic residues" evidence="1">
    <location>
        <begin position="2650"/>
        <end position="2659"/>
    </location>
</feature>
<feature type="compositionally biased region" description="Basic and acidic residues" evidence="1">
    <location>
        <begin position="2339"/>
        <end position="2383"/>
    </location>
</feature>
<dbReference type="eggNOG" id="ENOG502QRPA">
    <property type="taxonomic scope" value="Eukaryota"/>
</dbReference>
<protein>
    <submittedName>
        <fullName evidence="2">Uncharacterized protein</fullName>
    </submittedName>
</protein>
<feature type="compositionally biased region" description="Basic and acidic residues" evidence="1">
    <location>
        <begin position="940"/>
        <end position="950"/>
    </location>
</feature>
<feature type="compositionally biased region" description="Basic and acidic residues" evidence="1">
    <location>
        <begin position="1674"/>
        <end position="1691"/>
    </location>
</feature>
<feature type="compositionally biased region" description="Basic and acidic residues" evidence="1">
    <location>
        <begin position="1247"/>
        <end position="1271"/>
    </location>
</feature>
<feature type="compositionally biased region" description="Basic residues" evidence="1">
    <location>
        <begin position="900"/>
        <end position="909"/>
    </location>
</feature>
<feature type="region of interest" description="Disordered" evidence="1">
    <location>
        <begin position="2194"/>
        <end position="2233"/>
    </location>
</feature>
<feature type="compositionally biased region" description="Basic and acidic residues" evidence="1">
    <location>
        <begin position="780"/>
        <end position="795"/>
    </location>
</feature>
<feature type="compositionally biased region" description="Basic and acidic residues" evidence="1">
    <location>
        <begin position="1605"/>
        <end position="1624"/>
    </location>
</feature>
<evidence type="ECO:0000313" key="2">
    <source>
        <dbReference type="EMBL" id="CBZ51391.1"/>
    </source>
</evidence>
<feature type="compositionally biased region" description="Low complexity" evidence="1">
    <location>
        <begin position="492"/>
        <end position="508"/>
    </location>
</feature>
<feature type="region of interest" description="Disordered" evidence="1">
    <location>
        <begin position="492"/>
        <end position="526"/>
    </location>
</feature>
<feature type="compositionally biased region" description="Low complexity" evidence="1">
    <location>
        <begin position="1215"/>
        <end position="1229"/>
    </location>
</feature>
<feature type="region of interest" description="Disordered" evidence="1">
    <location>
        <begin position="2773"/>
        <end position="2919"/>
    </location>
</feature>
<feature type="compositionally biased region" description="Low complexity" evidence="1">
    <location>
        <begin position="2032"/>
        <end position="2073"/>
    </location>
</feature>
<dbReference type="InParanoid" id="F0VB54"/>
<feature type="region of interest" description="Disordered" evidence="1">
    <location>
        <begin position="1038"/>
        <end position="1071"/>
    </location>
</feature>
<reference evidence="2" key="1">
    <citation type="submission" date="2011-02" db="EMBL/GenBank/DDBJ databases">
        <authorList>
            <person name="Aslett M."/>
        </authorList>
    </citation>
    <scope>NUCLEOTIDE SEQUENCE</scope>
    <source>
        <strain evidence="2">Liverpool</strain>
    </source>
</reference>
<reference evidence="3" key="4">
    <citation type="journal article" date="2015" name="PLoS ONE">
        <title>Comprehensive Evaluation of Toxoplasma gondii VEG and Neospora caninum LIV Genomes with Tachyzoite Stage Transcriptome and Proteome Defines Novel Transcript Features.</title>
        <authorList>
            <person name="Ramaprasad A."/>
            <person name="Mourier T."/>
            <person name="Naeem R."/>
            <person name="Malas T.B."/>
            <person name="Moussa E."/>
            <person name="Panigrahi A."/>
            <person name="Vermont S.J."/>
            <person name="Otto T.D."/>
            <person name="Wastling J."/>
            <person name="Pain A."/>
        </authorList>
    </citation>
    <scope>NUCLEOTIDE SEQUENCE</scope>
    <source>
        <strain evidence="3">Liverpool</strain>
    </source>
</reference>
<dbReference type="EMBL" id="LN714484">
    <property type="protein sequence ID" value="CEL68711.1"/>
    <property type="molecule type" value="Genomic_DNA"/>
</dbReference>
<sequence>MEAQRDAGCGDQSPQETHREKARVGRGENARRSNHPRARWTRSFEKEQRPTSGSTLRDRCPPRRRRPPTAAQEPSQTVPFRPTDPLSSSAPVSSSPSTLGSQTGGSPSADPAAFWTQSPPVRIVSPNSRERSGREGGALEGGRTLEEKPAGENVERAGDRAHAAAVGRPSPGETVDCPASDESPAAGADAAESACGLRQARNRREGNDGTAEESGPRKGGCENSRPHTDDQDERGHHEGVEAATRASAERHTRGERPASSWPTQRRGERVERGLEGRNHGSRVRERGVVFSTSSSPSSCNTSLSGASPSAAPSPRECALPPSACPDSFPASLSVCDSAPCSSPVSVSASSDVSGPHPDAGARPDADAKQPPDRDTEDRRPAELSGGPQGGVRPPGGRAPKQTGCSNEEERLPAQAPIRMDTDSSVEPNAVDCSALPFASPCPSDPAPLPHAYPPSRSSNSPAAYSFIPHSLCESSSGPLSVAASVTASSPGASRASSPCLASSGSPAPAAQPIPPPSSPARSPPSAPPLPAIPAWIRVYFDPFVRGPSLPHCLRCARATAAAAPASEAKPNGGDTALSSPCCCGLPRQPPALCRPAPDAESPSAAPSSLAVPGSSSPAAVCASRAFSASPCPSGASAVACAASAPRPSPPHATPSARASTLPFPLLATQLCARSLLAVISSDDLRLARWKQMLSNLQFGVRAFLNAPEVIYCRGVTRGAQARLLGLAVNMLPVWMYLAVQPGSHLDAAGGTGEEKHGRRSAAADRGRESPNVLSSNPPRGHAEEGTTKTPLDRSSCRLPADTALRSAVNPRHGRKERQNASGNGDVNEGAPKGVGGRSRRRPEHCGGQEPPRQPGEDDRRHPTRPDAEPAPTARAGERPVDEVGAQEPRKRSRADESPSAKRRVLRKRRTVGEDVEESERSRAGVLGSSSPASNGASVGDWERNMKKEESEVPALSPRLSPDGAEAVLETPSGKSETETCEGGTASNRQGRETAVEHEAACEAGAGDKDSEGGALEPTRGTGGTHTRILRMLESRAGPHSDFASTQGTGDAAAARPAFSEGAGQETPGKLHTETKTAWCGGSENVSRVSHRLADIKPSWCACPSFSTSPRASRCHSPPCACCKSAESFSSLAASPLSTRCSAALSVSASSSSPSSAAASYASSSSSPSSSSSSSSSSSASSPSSSSPSSSSASSPSALGCRGGKAEAGAEEDPEAPLVAAAGSLSSSHLSRAREGKVRGGASAHSETGLREATHSELSSTERARQAPREAEPTAAPSRPCAQEPTDYRRRTRQGRATLRVPAELLAHSASEGDGRSGESKAPGGAKRPARQGELKRPREAEMGTDTGRVGDGALWVVSGSDRPGAEHGCKREKVEEAQTQRDRPNDEKRGEERPEGRDGEINVEAEEMQDSGRSVGVKREARDREGQGRSTRLSRGNGKCGTFSTQEREGGGLEGRRQQSRDATVRNPATEDGKVRFLKNPHVRETETHASLSVEALASPNTSPGEERPGHPCSDSSSATPAEVATVSAASRARCSTAGALPAFASVEEAKSQVPAGVDGVDEGDTDWVRGRERGEAIAQPASQSGALGATGDVGGCGAASPHKKGGDERGEESRRGRDEEHKANAGGTVVERGSIRMELQAERRVTRAGLRNKRACEGGGGSTHAPETTNARPEGRVGRRGCPERTREAEGANGPRSEPRMSCRRLLREQPYAATQLSGATLASPFHSFSSLPSHAPPLCAAGAAPAASPASDPEERLEHLLLFYRRWLGDRRSGNPAREALLQHAELLLPDAFLFGLFRLLAHLAALEPTVRPETENGGMALQAAETKWAREGSTPGLKRERDPYEEKRSQHVGDSGGNRRSRPRPRTENRTVKAAAKRDGHAAEGSRLASCLQASSHAGSPSTSWRLCGVAKVASEVAVGTEALCRLVLEGAERKAVEQKRALGYHLRGTAANGASAAGPGGSLQMTPGNSGSATAFPPLPLVKKAASKPPQALGDRPRGSAASAVPGLPSPFGTASLRSSRTSELDRSGPAGAGRSSSDSLTGSSKRRCSQWPSSLSSSCSSPASSSGRRQPRRSASHAHPAGSSPRETRNSRRQRSPSAVPDSALASRLRRPPQKPMSEAVSTAGWSSGPRGLSVCPATLSAACAPAAARGMSESASGSAGKRALLVAVEDACSLFRCSTVSAFLRSSQPAGMPSEGAHPVDSATRTPRRSGAKANPRSGSSCPAYSSPWPSSTSCSPGVGASASACASAACAMLSSSWAGKRARLYHKLRELLVDFTCVVGRLAAVHMDHRRCCILRCRDLRAAARALDSLPSLALDRRSWPSRAHAPSDAGPRGDSEAASADSRRDEREGEKPGRRAEERQERGQDARRTPKIRGRNEERFVPTCFRGSLSLELDKSLSALESVAGATEGPRSHVPREGCEAAAREGLQEERAWEGAEGESEGKAEGGQAVGLATRRWSPRLLSCGRATISPANQAEPPSSLHCVSAASAPGLQSAGGVAGSRLCRGKDRRKREDVAESGDTLETGDATGEKPAGGEEKLKPLGGEGRRRSSGEDRLRNDKLRRGQTVKGEISERGTHGQWQAESTAATETAGRRHHADSETKVELHGRHPRTVARGAEAGGAALLREESRETCEGDSSLRFNGDEDRKVTETSDSDSSFHPSSSPSDEDEDSEDEALRQWEAQANAFGSPSSGSAACASSSSPALLVRIPCGGIAEAFDDSSPGFPSSASLPPGEHRAGSLSLAEYLYLVAGCFCGCADSDFAPEDITASEDEEEDEGQEDEQAEEADEESCEGEDMGGETVAEDEELEREGKVGRQEDAACGEREERDENRRCLRDPGACPASEQRNESGRDAVGDRRSLAPCLEPEPSVEDGEEAKTAKNRRAGERRDSDEEREKGNGTKRDSASLRQV</sequence>
<feature type="compositionally biased region" description="Basic and acidic residues" evidence="1">
    <location>
        <begin position="1417"/>
        <end position="1427"/>
    </location>
</feature>
<feature type="compositionally biased region" description="Basic and acidic residues" evidence="1">
    <location>
        <begin position="143"/>
        <end position="162"/>
    </location>
</feature>
<feature type="compositionally biased region" description="Basic and acidic residues" evidence="1">
    <location>
        <begin position="265"/>
        <end position="287"/>
    </location>
</feature>
<feature type="compositionally biased region" description="Basic and acidic residues" evidence="1">
    <location>
        <begin position="214"/>
        <end position="240"/>
    </location>
</feature>